<comment type="caution">
    <text evidence="1">The sequence shown here is derived from an EMBL/GenBank/DDBJ whole genome shotgun (WGS) entry which is preliminary data.</text>
</comment>
<proteinExistence type="predicted"/>
<reference evidence="1 2" key="1">
    <citation type="submission" date="2020-05" db="EMBL/GenBank/DDBJ databases">
        <title>MicrobeNet Type strains.</title>
        <authorList>
            <person name="Nicholson A.C."/>
        </authorList>
    </citation>
    <scope>NUCLEOTIDE SEQUENCE [LARGE SCALE GENOMIC DNA]</scope>
    <source>
        <strain evidence="1 2">ATCC 700815</strain>
    </source>
</reference>
<evidence type="ECO:0000313" key="1">
    <source>
        <dbReference type="EMBL" id="NNH14395.1"/>
    </source>
</evidence>
<dbReference type="AlphaFoldDB" id="A0A849BLF0"/>
<dbReference type="Proteomes" id="UP000542973">
    <property type="component" value="Unassembled WGS sequence"/>
</dbReference>
<protein>
    <submittedName>
        <fullName evidence="1">Uncharacterized protein</fullName>
    </submittedName>
</protein>
<evidence type="ECO:0000313" key="2">
    <source>
        <dbReference type="Proteomes" id="UP000542973"/>
    </source>
</evidence>
<organism evidence="1 2">
    <name type="scientific">Cupriavidus gilardii</name>
    <dbReference type="NCBI Taxonomy" id="82541"/>
    <lineage>
        <taxon>Bacteria</taxon>
        <taxon>Pseudomonadati</taxon>
        <taxon>Pseudomonadota</taxon>
        <taxon>Betaproteobacteria</taxon>
        <taxon>Burkholderiales</taxon>
        <taxon>Burkholderiaceae</taxon>
        <taxon>Cupriavidus</taxon>
    </lineage>
</organism>
<sequence length="88" mass="9535">MPNDQMREAFEAAMVRRFGCAEGEFKRDAEGCYVNRSWHDAFIGWQAGVVAGMERAKVIAIACDMGGLSVGDVIDAIRAEIKGTGHEG</sequence>
<name>A0A849BLF0_9BURK</name>
<dbReference type="EMBL" id="JABEMD010000116">
    <property type="protein sequence ID" value="NNH14395.1"/>
    <property type="molecule type" value="Genomic_DNA"/>
</dbReference>
<accession>A0A849BLF0</accession>
<gene>
    <name evidence="1" type="ORF">HLB16_26510</name>
</gene>
<dbReference type="RefSeq" id="WP_053824304.1">
    <property type="nucleotide sequence ID" value="NZ_BAAAEB010000069.1"/>
</dbReference>